<feature type="binding site" evidence="4">
    <location>
        <position position="97"/>
    </location>
    <ligand>
        <name>S-adenosyl-L-methionine</name>
        <dbReference type="ChEBI" id="CHEBI:59789"/>
    </ligand>
</feature>
<evidence type="ECO:0000313" key="6">
    <source>
        <dbReference type="EMBL" id="KRN57571.1"/>
    </source>
</evidence>
<dbReference type="Pfam" id="PF13649">
    <property type="entry name" value="Methyltransf_25"/>
    <property type="match status" value="1"/>
</dbReference>
<dbReference type="PANTHER" id="PTHR43861">
    <property type="entry name" value="TRANS-ACONITATE 2-METHYLTRANSFERASE-RELATED"/>
    <property type="match status" value="1"/>
</dbReference>
<feature type="binding site" evidence="4">
    <location>
        <position position="74"/>
    </location>
    <ligand>
        <name>S-adenosyl-L-methionine</name>
        <dbReference type="ChEBI" id="CHEBI:59789"/>
    </ligand>
</feature>
<dbReference type="GO" id="GO:0032259">
    <property type="term" value="P:methylation"/>
    <property type="evidence" value="ECO:0007669"/>
    <property type="project" value="UniProtKB-KW"/>
</dbReference>
<protein>
    <recommendedName>
        <fullName evidence="4">Uncharacterized methyltransferase IV74_GL000091</fullName>
        <ecNumber evidence="4">2.1.1.-</ecNumber>
    </recommendedName>
</protein>
<evidence type="ECO:0000256" key="4">
    <source>
        <dbReference type="HAMAP-Rule" id="MF_02100"/>
    </source>
</evidence>
<sequence length="212" mass="24396">MGREFLTVFSEWATDYDTFVEGKDPAYQAVFQNYKEILNQVVRRSGDSVLEFGIGTGNLTSFLLASGKRVFPIEPSLEMRQLAKEKLPADFIIYDGDLEQYPRPTFPIDTIVSTYVFHHLTDSEKQRALKDYYHQLTADGKIIFADTMFESTQAYQSAIENAEISGFYDLASDLKREYYPLISTMRDAFQKAGFTVSFEQMNDFVWLVEAQK</sequence>
<dbReference type="InterPro" id="IPR029063">
    <property type="entry name" value="SAM-dependent_MTases_sf"/>
</dbReference>
<keyword evidence="2 4" id="KW-0808">Transferase</keyword>
<dbReference type="Gene3D" id="3.40.50.150">
    <property type="entry name" value="Vaccinia Virus protein VP39"/>
    <property type="match status" value="1"/>
</dbReference>
<dbReference type="EC" id="2.1.1.-" evidence="4"/>
<evidence type="ECO:0000259" key="5">
    <source>
        <dbReference type="Pfam" id="PF13649"/>
    </source>
</evidence>
<dbReference type="PANTHER" id="PTHR43861:SF1">
    <property type="entry name" value="TRANS-ACONITATE 2-METHYLTRANSFERASE"/>
    <property type="match status" value="1"/>
</dbReference>
<dbReference type="HAMAP" id="MF_02100">
    <property type="entry name" value="Methyltr_YrrT"/>
    <property type="match status" value="1"/>
</dbReference>
<dbReference type="eggNOG" id="COG2226">
    <property type="taxonomic scope" value="Bacteria"/>
</dbReference>
<evidence type="ECO:0000256" key="1">
    <source>
        <dbReference type="ARBA" id="ARBA00022603"/>
    </source>
</evidence>
<dbReference type="AlphaFoldDB" id="A0A0R2HXQ8"/>
<evidence type="ECO:0000256" key="2">
    <source>
        <dbReference type="ARBA" id="ARBA00022679"/>
    </source>
</evidence>
<keyword evidence="7" id="KW-1185">Reference proteome</keyword>
<keyword evidence="3 4" id="KW-0949">S-adenosyl-L-methionine</keyword>
<dbReference type="PATRIC" id="fig|1449336.4.peg.91"/>
<comment type="caution">
    <text evidence="6">The sequence shown here is derived from an EMBL/GenBank/DDBJ whole genome shotgun (WGS) entry which is preliminary data.</text>
</comment>
<comment type="function">
    <text evidence="4">Could be a S-adenosyl-L-methionine-dependent methyltransferase.</text>
</comment>
<feature type="binding site" evidence="4">
    <location>
        <position position="53"/>
    </location>
    <ligand>
        <name>S-adenosyl-L-methionine</name>
        <dbReference type="ChEBI" id="CHEBI:59789"/>
    </ligand>
</feature>
<comment type="similarity">
    <text evidence="4">Belongs to the methyltransferase superfamily. YrrT family.</text>
</comment>
<dbReference type="EMBL" id="JQBS01000006">
    <property type="protein sequence ID" value="KRN57571.1"/>
    <property type="molecule type" value="Genomic_DNA"/>
</dbReference>
<dbReference type="InterPro" id="IPR023553">
    <property type="entry name" value="Uncharacterised_MeTfrase_YrrT"/>
</dbReference>
<dbReference type="CDD" id="cd02440">
    <property type="entry name" value="AdoMet_MTases"/>
    <property type="match status" value="1"/>
</dbReference>
<dbReference type="Proteomes" id="UP000051658">
    <property type="component" value="Unassembled WGS sequence"/>
</dbReference>
<feature type="domain" description="Methyltransferase" evidence="5">
    <location>
        <begin position="49"/>
        <end position="140"/>
    </location>
</feature>
<dbReference type="GO" id="GO:0008757">
    <property type="term" value="F:S-adenosylmethionine-dependent methyltransferase activity"/>
    <property type="evidence" value="ECO:0007669"/>
    <property type="project" value="UniProtKB-UniRule"/>
</dbReference>
<dbReference type="GeneID" id="89587673"/>
<reference evidence="6 7" key="1">
    <citation type="journal article" date="2015" name="Genome Announc.">
        <title>Expanding the biotechnology potential of lactobacilli through comparative genomics of 213 strains and associated genera.</title>
        <authorList>
            <person name="Sun Z."/>
            <person name="Harris H.M."/>
            <person name="McCann A."/>
            <person name="Guo C."/>
            <person name="Argimon S."/>
            <person name="Zhang W."/>
            <person name="Yang X."/>
            <person name="Jeffery I.B."/>
            <person name="Cooney J.C."/>
            <person name="Kagawa T.F."/>
            <person name="Liu W."/>
            <person name="Song Y."/>
            <person name="Salvetti E."/>
            <person name="Wrobel A."/>
            <person name="Rasinkangas P."/>
            <person name="Parkhill J."/>
            <person name="Rea M.C."/>
            <person name="O'Sullivan O."/>
            <person name="Ritari J."/>
            <person name="Douillard F.P."/>
            <person name="Paul Ross R."/>
            <person name="Yang R."/>
            <person name="Briner A.E."/>
            <person name="Felis G.E."/>
            <person name="de Vos W.M."/>
            <person name="Barrangou R."/>
            <person name="Klaenhammer T.R."/>
            <person name="Caufield P.W."/>
            <person name="Cui Y."/>
            <person name="Zhang H."/>
            <person name="O'Toole P.W."/>
        </authorList>
    </citation>
    <scope>NUCLEOTIDE SEQUENCE [LARGE SCALE GENOMIC DNA]</scope>
    <source>
        <strain evidence="6 7">DSM 20623</strain>
    </source>
</reference>
<dbReference type="RefSeq" id="WP_034572595.1">
    <property type="nucleotide sequence ID" value="NZ_JQBS01000006.1"/>
</dbReference>
<dbReference type="SUPFAM" id="SSF53335">
    <property type="entry name" value="S-adenosyl-L-methionine-dependent methyltransferases"/>
    <property type="match status" value="1"/>
</dbReference>
<dbReference type="InterPro" id="IPR041698">
    <property type="entry name" value="Methyltransf_25"/>
</dbReference>
<gene>
    <name evidence="6" type="ORF">IV74_GL000091</name>
</gene>
<organism evidence="6 7">
    <name type="scientific">Carnobacterium divergens DSM 20623</name>
    <dbReference type="NCBI Taxonomy" id="1449336"/>
    <lineage>
        <taxon>Bacteria</taxon>
        <taxon>Bacillati</taxon>
        <taxon>Bacillota</taxon>
        <taxon>Bacilli</taxon>
        <taxon>Lactobacillales</taxon>
        <taxon>Carnobacteriaceae</taxon>
        <taxon>Carnobacterium</taxon>
    </lineage>
</organism>
<proteinExistence type="inferred from homology"/>
<evidence type="ECO:0000256" key="3">
    <source>
        <dbReference type="ARBA" id="ARBA00022691"/>
    </source>
</evidence>
<keyword evidence="1 4" id="KW-0489">Methyltransferase</keyword>
<name>A0A0R2HXQ8_CARDV</name>
<evidence type="ECO:0000313" key="7">
    <source>
        <dbReference type="Proteomes" id="UP000051658"/>
    </source>
</evidence>
<accession>A0A0R2HXQ8</accession>